<dbReference type="GO" id="GO:0004591">
    <property type="term" value="F:oxoglutarate dehydrogenase (succinyl-transferring) activity"/>
    <property type="evidence" value="ECO:0007669"/>
    <property type="project" value="TreeGrafter"/>
</dbReference>
<dbReference type="Pfam" id="PF16870">
    <property type="entry name" value="OxoGdeHyase_C"/>
    <property type="match status" value="1"/>
</dbReference>
<evidence type="ECO:0000256" key="2">
    <source>
        <dbReference type="ARBA" id="ARBA00023002"/>
    </source>
</evidence>
<protein>
    <recommendedName>
        <fullName evidence="4">2-oxoglutarate dehydrogenase E1 component/KDG C-terminal domain-containing protein</fullName>
    </recommendedName>
</protein>
<reference evidence="5" key="1">
    <citation type="submission" date="2018-05" db="EMBL/GenBank/DDBJ databases">
        <authorList>
            <person name="Lanie J.A."/>
            <person name="Ng W.-L."/>
            <person name="Kazmierczak K.M."/>
            <person name="Andrzejewski T.M."/>
            <person name="Davidsen T.M."/>
            <person name="Wayne K.J."/>
            <person name="Tettelin H."/>
            <person name="Glass J.I."/>
            <person name="Rusch D."/>
            <person name="Podicherti R."/>
            <person name="Tsui H.-C.T."/>
            <person name="Winkler M.E."/>
        </authorList>
    </citation>
    <scope>NUCLEOTIDE SEQUENCE</scope>
</reference>
<dbReference type="PANTHER" id="PTHR23152">
    <property type="entry name" value="2-OXOGLUTARATE DEHYDROGENASE"/>
    <property type="match status" value="1"/>
</dbReference>
<name>A0A382VP03_9ZZZZ</name>
<proteinExistence type="predicted"/>
<keyword evidence="3" id="KW-0786">Thiamine pyrophosphate</keyword>
<evidence type="ECO:0000313" key="5">
    <source>
        <dbReference type="EMBL" id="SVD47651.1"/>
    </source>
</evidence>
<evidence type="ECO:0000259" key="4">
    <source>
        <dbReference type="Pfam" id="PF16870"/>
    </source>
</evidence>
<dbReference type="GO" id="GO:0030976">
    <property type="term" value="F:thiamine pyrophosphate binding"/>
    <property type="evidence" value="ECO:0007669"/>
    <property type="project" value="InterPro"/>
</dbReference>
<dbReference type="Gene3D" id="3.40.50.11610">
    <property type="entry name" value="Multifunctional 2-oxoglutarate metabolism enzyme, C-terminal domain"/>
    <property type="match status" value="1"/>
</dbReference>
<evidence type="ECO:0000256" key="3">
    <source>
        <dbReference type="ARBA" id="ARBA00023052"/>
    </source>
</evidence>
<dbReference type="InterPro" id="IPR031717">
    <property type="entry name" value="ODO-1/KGD_C"/>
</dbReference>
<dbReference type="GO" id="GO:0006099">
    <property type="term" value="P:tricarboxylic acid cycle"/>
    <property type="evidence" value="ECO:0007669"/>
    <property type="project" value="TreeGrafter"/>
</dbReference>
<accession>A0A382VP03</accession>
<dbReference type="InterPro" id="IPR042179">
    <property type="entry name" value="KGD_C_sf"/>
</dbReference>
<keyword evidence="2" id="KW-0560">Oxidoreductase</keyword>
<evidence type="ECO:0000256" key="1">
    <source>
        <dbReference type="ARBA" id="ARBA00001964"/>
    </source>
</evidence>
<sequence>VYEEQYDNIKPKKVDRVIMCSGKIFYELLTRRQDDQINNVAILRLEQLYPFPAEKLITELAKFPKAQDVVWCQEEPINQGAWYTSRHNFMECIIKNQTLHAVARDLYAAPAEGSIRQHNINQSYVIEQALGIQPINNSRSIKK</sequence>
<organism evidence="5">
    <name type="scientific">marine metagenome</name>
    <dbReference type="NCBI Taxonomy" id="408172"/>
    <lineage>
        <taxon>unclassified sequences</taxon>
        <taxon>metagenomes</taxon>
        <taxon>ecological metagenomes</taxon>
    </lineage>
</organism>
<dbReference type="GO" id="GO:0045252">
    <property type="term" value="C:oxoglutarate dehydrogenase complex"/>
    <property type="evidence" value="ECO:0007669"/>
    <property type="project" value="TreeGrafter"/>
</dbReference>
<dbReference type="AlphaFoldDB" id="A0A382VP03"/>
<gene>
    <name evidence="5" type="ORF">METZ01_LOCUS400505</name>
</gene>
<feature type="non-terminal residue" evidence="5">
    <location>
        <position position="1"/>
    </location>
</feature>
<dbReference type="InterPro" id="IPR011603">
    <property type="entry name" value="2oxoglutarate_DH_E1"/>
</dbReference>
<feature type="domain" description="2-oxoglutarate dehydrogenase E1 component/KDG C-terminal" evidence="4">
    <location>
        <begin position="4"/>
        <end position="130"/>
    </location>
</feature>
<comment type="cofactor">
    <cofactor evidence="1">
        <name>thiamine diphosphate</name>
        <dbReference type="ChEBI" id="CHEBI:58937"/>
    </cofactor>
</comment>
<dbReference type="GO" id="GO:0005829">
    <property type="term" value="C:cytosol"/>
    <property type="evidence" value="ECO:0007669"/>
    <property type="project" value="TreeGrafter"/>
</dbReference>
<dbReference type="PANTHER" id="PTHR23152:SF4">
    <property type="entry name" value="2-OXOADIPATE DEHYDROGENASE COMPLEX COMPONENT E1"/>
    <property type="match status" value="1"/>
</dbReference>
<dbReference type="EMBL" id="UINC01153109">
    <property type="protein sequence ID" value="SVD47651.1"/>
    <property type="molecule type" value="Genomic_DNA"/>
</dbReference>